<keyword evidence="5 8" id="KW-0659">Purine metabolism</keyword>
<dbReference type="InterPro" id="IPR023418">
    <property type="entry name" value="Thyroxine_BS"/>
</dbReference>
<name>Q54LD6_DICDI</name>
<evidence type="ECO:0000313" key="10">
    <source>
        <dbReference type="EMBL" id="EAL64101.1"/>
    </source>
</evidence>
<dbReference type="SMART" id="SM00095">
    <property type="entry name" value="TR_THY"/>
    <property type="match status" value="1"/>
</dbReference>
<dbReference type="PANTHER" id="PTHR10395">
    <property type="entry name" value="URICASE AND TRANSTHYRETIN-RELATED"/>
    <property type="match status" value="1"/>
</dbReference>
<feature type="binding site" evidence="7">
    <location>
        <position position="132"/>
    </location>
    <ligand>
        <name>substrate</name>
    </ligand>
</feature>
<dbReference type="InterPro" id="IPR023416">
    <property type="entry name" value="Transthyretin/HIU_hydrolase_d"/>
</dbReference>
<dbReference type="STRING" id="44689.Q54LD6"/>
<evidence type="ECO:0000256" key="6">
    <source>
        <dbReference type="ARBA" id="ARBA00022801"/>
    </source>
</evidence>
<dbReference type="SUPFAM" id="SSF49472">
    <property type="entry name" value="Transthyretin (synonym: prealbumin)"/>
    <property type="match status" value="1"/>
</dbReference>
<dbReference type="InterPro" id="IPR036817">
    <property type="entry name" value="Transthyretin/HIU_hydrolase_sf"/>
</dbReference>
<dbReference type="RefSeq" id="XP_637625.1">
    <property type="nucleotide sequence ID" value="XM_632533.1"/>
</dbReference>
<evidence type="ECO:0000256" key="7">
    <source>
        <dbReference type="PIRSR" id="PIRSR600895-51"/>
    </source>
</evidence>
<dbReference type="HOGENOM" id="CLU_115536_1_0_1"/>
<dbReference type="EC" id="3.5.2.17" evidence="8"/>
<evidence type="ECO:0000256" key="3">
    <source>
        <dbReference type="ARBA" id="ARBA00009850"/>
    </source>
</evidence>
<dbReference type="NCBIfam" id="TIGR02962">
    <property type="entry name" value="hdxy_isourate"/>
    <property type="match status" value="1"/>
</dbReference>
<dbReference type="eggNOG" id="KOG3006">
    <property type="taxonomic scope" value="Eukaryota"/>
</dbReference>
<dbReference type="OMA" id="CSENQNY"/>
<comment type="function">
    <text evidence="2">Catalyzes the hydrolysis of 5-hydroxyisourate (HIU) to 2-oxo-4-hydroxy-4-carboxy-5-ureidoimidazoline (OHCU).</text>
</comment>
<evidence type="ECO:0000256" key="2">
    <source>
        <dbReference type="ARBA" id="ARBA00002704"/>
    </source>
</evidence>
<comment type="catalytic activity">
    <reaction evidence="1 8">
        <text>5-hydroxyisourate + H2O = 5-hydroxy-2-oxo-4-ureido-2,5-dihydro-1H-imidazole-5-carboxylate + H(+)</text>
        <dbReference type="Rhea" id="RHEA:23736"/>
        <dbReference type="ChEBI" id="CHEBI:15377"/>
        <dbReference type="ChEBI" id="CHEBI:15378"/>
        <dbReference type="ChEBI" id="CHEBI:18072"/>
        <dbReference type="ChEBI" id="CHEBI:58639"/>
        <dbReference type="EC" id="3.5.2.17"/>
    </reaction>
</comment>
<dbReference type="GO" id="GO:0033971">
    <property type="term" value="F:hydroxyisourate hydrolase activity"/>
    <property type="evidence" value="ECO:0007669"/>
    <property type="project" value="UniProtKB-EC"/>
</dbReference>
<dbReference type="VEuPathDB" id="AmoebaDB:DDB_G0286691"/>
<comment type="subunit">
    <text evidence="4 8">Homotetramer.</text>
</comment>
<dbReference type="Pfam" id="PF00576">
    <property type="entry name" value="Transthyretin"/>
    <property type="match status" value="1"/>
</dbReference>
<dbReference type="InterPro" id="IPR000895">
    <property type="entry name" value="Transthyretin/HIU_hydrolase"/>
</dbReference>
<evidence type="ECO:0000256" key="8">
    <source>
        <dbReference type="RuleBase" id="RU361270"/>
    </source>
</evidence>
<dbReference type="SMR" id="Q54LD6"/>
<dbReference type="PaxDb" id="44689-DDB0305243"/>
<evidence type="ECO:0000259" key="9">
    <source>
        <dbReference type="SMART" id="SM00095"/>
    </source>
</evidence>
<dbReference type="InParanoid" id="Q54LD6"/>
<feature type="domain" description="Transthyretin/hydroxyisourate hydrolase" evidence="9">
    <location>
        <begin position="24"/>
        <end position="134"/>
    </location>
</feature>
<reference evidence="10 11" key="1">
    <citation type="journal article" date="2005" name="Nature">
        <title>The genome of the social amoeba Dictyostelium discoideum.</title>
        <authorList>
            <consortium name="The Dictyostelium discoideum Sequencing Consortium"/>
            <person name="Eichinger L."/>
            <person name="Pachebat J.A."/>
            <person name="Glockner G."/>
            <person name="Rajandream M.A."/>
            <person name="Sucgang R."/>
            <person name="Berriman M."/>
            <person name="Song J."/>
            <person name="Olsen R."/>
            <person name="Szafranski K."/>
            <person name="Xu Q."/>
            <person name="Tunggal B."/>
            <person name="Kummerfeld S."/>
            <person name="Madera M."/>
            <person name="Konfortov B.A."/>
            <person name="Rivero F."/>
            <person name="Bankier A.T."/>
            <person name="Lehmann R."/>
            <person name="Hamlin N."/>
            <person name="Davies R."/>
            <person name="Gaudet P."/>
            <person name="Fey P."/>
            <person name="Pilcher K."/>
            <person name="Chen G."/>
            <person name="Saunders D."/>
            <person name="Sodergren E."/>
            <person name="Davis P."/>
            <person name="Kerhornou A."/>
            <person name="Nie X."/>
            <person name="Hall N."/>
            <person name="Anjard C."/>
            <person name="Hemphill L."/>
            <person name="Bason N."/>
            <person name="Farbrother P."/>
            <person name="Desany B."/>
            <person name="Just E."/>
            <person name="Morio T."/>
            <person name="Rost R."/>
            <person name="Churcher C."/>
            <person name="Cooper J."/>
            <person name="Haydock S."/>
            <person name="van Driessche N."/>
            <person name="Cronin A."/>
            <person name="Goodhead I."/>
            <person name="Muzny D."/>
            <person name="Mourier T."/>
            <person name="Pain A."/>
            <person name="Lu M."/>
            <person name="Harper D."/>
            <person name="Lindsay R."/>
            <person name="Hauser H."/>
            <person name="James K."/>
            <person name="Quiles M."/>
            <person name="Madan Babu M."/>
            <person name="Saito T."/>
            <person name="Buchrieser C."/>
            <person name="Wardroper A."/>
            <person name="Felder M."/>
            <person name="Thangavelu M."/>
            <person name="Johnson D."/>
            <person name="Knights A."/>
            <person name="Loulseged H."/>
            <person name="Mungall K."/>
            <person name="Oliver K."/>
            <person name="Price C."/>
            <person name="Quail M.A."/>
            <person name="Urushihara H."/>
            <person name="Hernandez J."/>
            <person name="Rabbinowitsch E."/>
            <person name="Steffen D."/>
            <person name="Sanders M."/>
            <person name="Ma J."/>
            <person name="Kohara Y."/>
            <person name="Sharp S."/>
            <person name="Simmonds M."/>
            <person name="Spiegler S."/>
            <person name="Tivey A."/>
            <person name="Sugano S."/>
            <person name="White B."/>
            <person name="Walker D."/>
            <person name="Woodward J."/>
            <person name="Winckler T."/>
            <person name="Tanaka Y."/>
            <person name="Shaulsky G."/>
            <person name="Schleicher M."/>
            <person name="Weinstock G."/>
            <person name="Rosenthal A."/>
            <person name="Cox E.C."/>
            <person name="Chisholm R.L."/>
            <person name="Gibbs R."/>
            <person name="Loomis W.F."/>
            <person name="Platzer M."/>
            <person name="Kay R.R."/>
            <person name="Williams J."/>
            <person name="Dear P.H."/>
            <person name="Noegel A.A."/>
            <person name="Barrell B."/>
            <person name="Kuspa A."/>
        </authorList>
    </citation>
    <scope>NUCLEOTIDE SEQUENCE [LARGE SCALE GENOMIC DNA]</scope>
    <source>
        <strain evidence="10 11">AX4</strain>
    </source>
</reference>
<dbReference type="CDD" id="cd05822">
    <property type="entry name" value="TLP_HIUase"/>
    <property type="match status" value="1"/>
</dbReference>
<organism evidence="10 11">
    <name type="scientific">Dictyostelium discoideum</name>
    <name type="common">Social amoeba</name>
    <dbReference type="NCBI Taxonomy" id="44689"/>
    <lineage>
        <taxon>Eukaryota</taxon>
        <taxon>Amoebozoa</taxon>
        <taxon>Evosea</taxon>
        <taxon>Eumycetozoa</taxon>
        <taxon>Dictyostelia</taxon>
        <taxon>Dictyosteliales</taxon>
        <taxon>Dictyosteliaceae</taxon>
        <taxon>Dictyostelium</taxon>
    </lineage>
</organism>
<gene>
    <name evidence="10" type="ORF">DDB_G0286691</name>
</gene>
<dbReference type="Reactome" id="R-DDI-6798695">
    <property type="pathway name" value="Neutrophil degranulation"/>
</dbReference>
<dbReference type="KEGG" id="ddi:DDB_G0286691"/>
<accession>Q54LD6</accession>
<dbReference type="PROSITE" id="PS00768">
    <property type="entry name" value="TRANSTHYRETIN_1"/>
    <property type="match status" value="1"/>
</dbReference>
<keyword evidence="6 8" id="KW-0378">Hydrolase</keyword>
<feature type="binding site" evidence="7">
    <location>
        <position position="32"/>
    </location>
    <ligand>
        <name>substrate</name>
    </ligand>
</feature>
<protein>
    <recommendedName>
        <fullName evidence="8">5-hydroxyisourate hydrolase</fullName>
        <shortName evidence="8">HIU hydrolase</shortName>
        <shortName evidence="8">HIUHase</shortName>
        <ecNumber evidence="8">3.5.2.17</ecNumber>
    </recommendedName>
</protein>
<sequence>MNPKERISIISNHLTMSDTSSNLKTHSTISTHVLDTTTGLPAMDMKVILEKDNGNGQYITIKSVLTNSDGRSREFPELENGIYKITFFTEEYFKNQNVSNYFFPKASVDFIINQAKHYHVPLLLSPYSFSTYRGS</sequence>
<dbReference type="PRINTS" id="PR00189">
    <property type="entry name" value="TRNSTHYRETIN"/>
</dbReference>
<dbReference type="InterPro" id="IPR023419">
    <property type="entry name" value="Transthyretin_CS"/>
</dbReference>
<dbReference type="InterPro" id="IPR014306">
    <property type="entry name" value="Hydroxyisourate_hydrolase"/>
</dbReference>
<dbReference type="Proteomes" id="UP000002195">
    <property type="component" value="Unassembled WGS sequence"/>
</dbReference>
<dbReference type="PROSITE" id="PS00769">
    <property type="entry name" value="TRANSTHYRETIN_2"/>
    <property type="match status" value="1"/>
</dbReference>
<dbReference type="PhylomeDB" id="Q54LD6"/>
<feature type="binding site" evidence="7">
    <location>
        <position position="71"/>
    </location>
    <ligand>
        <name>substrate</name>
    </ligand>
</feature>
<comment type="similarity">
    <text evidence="3 8">Belongs to the transthyretin family. 5-hydroxyisourate hydrolase subfamily.</text>
</comment>
<keyword evidence="11" id="KW-1185">Reference proteome</keyword>
<evidence type="ECO:0000256" key="4">
    <source>
        <dbReference type="ARBA" id="ARBA00011881"/>
    </source>
</evidence>
<dbReference type="GO" id="GO:0006144">
    <property type="term" value="P:purine nucleobase metabolic process"/>
    <property type="evidence" value="ECO:0000318"/>
    <property type="project" value="GO_Central"/>
</dbReference>
<dbReference type="PANTHER" id="PTHR10395:SF7">
    <property type="entry name" value="5-HYDROXYISOURATE HYDROLASE"/>
    <property type="match status" value="1"/>
</dbReference>
<comment type="caution">
    <text evidence="10">The sequence shown here is derived from an EMBL/GenBank/DDBJ whole genome shotgun (WGS) entry which is preliminary data.</text>
</comment>
<dbReference type="Gene3D" id="2.60.40.180">
    <property type="entry name" value="Transthyretin/hydroxyisourate hydrolase domain"/>
    <property type="match status" value="1"/>
</dbReference>
<evidence type="ECO:0000256" key="5">
    <source>
        <dbReference type="ARBA" id="ARBA00022631"/>
    </source>
</evidence>
<dbReference type="AlphaFoldDB" id="Q54LD6"/>
<evidence type="ECO:0000256" key="1">
    <source>
        <dbReference type="ARBA" id="ARBA00001043"/>
    </source>
</evidence>
<evidence type="ECO:0000313" key="11">
    <source>
        <dbReference type="Proteomes" id="UP000002195"/>
    </source>
</evidence>
<proteinExistence type="inferred from homology"/>
<dbReference type="GeneID" id="8625766"/>
<dbReference type="dictyBase" id="DDB_G0286691"/>
<dbReference type="EMBL" id="AAFI02000089">
    <property type="protein sequence ID" value="EAL64101.1"/>
    <property type="molecule type" value="Genomic_DNA"/>
</dbReference>